<dbReference type="Gene3D" id="3.40.109.10">
    <property type="entry name" value="NADH Oxidase"/>
    <property type="match status" value="1"/>
</dbReference>
<evidence type="ECO:0000313" key="4">
    <source>
        <dbReference type="EMBL" id="MUB63743.1"/>
    </source>
</evidence>
<accession>A0AAW9WH70</accession>
<dbReference type="PANTHER" id="PTHR43673:SF10">
    <property type="entry name" value="NADH DEHYDROGENASE_NAD(P)H NITROREDUCTASE XCC3605-RELATED"/>
    <property type="match status" value="1"/>
</dbReference>
<dbReference type="RefSeq" id="WP_022030786.1">
    <property type="nucleotide sequence ID" value="NZ_CZAZ01000045.1"/>
</dbReference>
<dbReference type="EMBL" id="WNME01000006">
    <property type="protein sequence ID" value="MUB63743.1"/>
    <property type="molecule type" value="Genomic_DNA"/>
</dbReference>
<reference evidence="4 5" key="1">
    <citation type="submission" date="2019-09" db="EMBL/GenBank/DDBJ databases">
        <title>Draft genome sequencing of Hungatella hathewayi 123Y-2.</title>
        <authorList>
            <person name="Lv Q."/>
            <person name="Li S."/>
        </authorList>
    </citation>
    <scope>NUCLEOTIDE SEQUENCE [LARGE SCALE GENOMIC DNA]</scope>
    <source>
        <strain evidence="4 5">123Y-2</strain>
    </source>
</reference>
<keyword evidence="2" id="KW-0560">Oxidoreductase</keyword>
<name>A0AAW9WH70_9FIRM</name>
<gene>
    <name evidence="4" type="ORF">GNE07_11825</name>
</gene>
<organism evidence="4 5">
    <name type="scientific">Hungatella hathewayi</name>
    <dbReference type="NCBI Taxonomy" id="154046"/>
    <lineage>
        <taxon>Bacteria</taxon>
        <taxon>Bacillati</taxon>
        <taxon>Bacillota</taxon>
        <taxon>Clostridia</taxon>
        <taxon>Lachnospirales</taxon>
        <taxon>Lachnospiraceae</taxon>
        <taxon>Hungatella</taxon>
    </lineage>
</organism>
<dbReference type="InterPro" id="IPR029479">
    <property type="entry name" value="Nitroreductase"/>
</dbReference>
<dbReference type="InterPro" id="IPR000415">
    <property type="entry name" value="Nitroreductase-like"/>
</dbReference>
<dbReference type="PANTHER" id="PTHR43673">
    <property type="entry name" value="NAD(P)H NITROREDUCTASE YDGI-RELATED"/>
    <property type="match status" value="1"/>
</dbReference>
<comment type="caution">
    <text evidence="4">The sequence shown here is derived from an EMBL/GenBank/DDBJ whole genome shotgun (WGS) entry which is preliminary data.</text>
</comment>
<feature type="domain" description="Nitroreductase" evidence="3">
    <location>
        <begin position="178"/>
        <end position="230"/>
    </location>
</feature>
<sequence>MKGKQRIKNYLSGCPILYRTVKRLSLLIGTPSQKQIERMVFRYNRKRFRKYSGCFKKSRARDRAYMTWLYHVVEKGLSMPEMRLGFGEDKIRELYRVIAEYSKNYGKTDPALYAAVSTALEYERIHAESRYSLPPEILALLKDIRKEYPTASPLNQITYDAEHYFSCSEKSFDQFSASRHSVRNFGTEPVAVETILEAVKIAGNAPSACNRQPARVHIVSDREKIRKCLELQNGNRGFGHLADKLLIITGDLSVVLGAQEFFDLNTNVGIFLMNLCYALHYKKIAHCVLNWYALPKQDKMLRKILELEASETVAAMIVCGNVPKSFKIVMSPRLPVSELYVLH</sequence>
<evidence type="ECO:0000256" key="2">
    <source>
        <dbReference type="ARBA" id="ARBA00023002"/>
    </source>
</evidence>
<evidence type="ECO:0000256" key="1">
    <source>
        <dbReference type="ARBA" id="ARBA00007118"/>
    </source>
</evidence>
<dbReference type="AlphaFoldDB" id="A0AAW9WH70"/>
<proteinExistence type="inferred from homology"/>
<protein>
    <recommendedName>
        <fullName evidence="3">Nitroreductase domain-containing protein</fullName>
    </recommendedName>
</protein>
<dbReference type="GO" id="GO:0016491">
    <property type="term" value="F:oxidoreductase activity"/>
    <property type="evidence" value="ECO:0007669"/>
    <property type="project" value="UniProtKB-KW"/>
</dbReference>
<dbReference type="Pfam" id="PF00881">
    <property type="entry name" value="Nitroreductase"/>
    <property type="match status" value="1"/>
</dbReference>
<comment type="similarity">
    <text evidence="1">Belongs to the nitroreductase family.</text>
</comment>
<evidence type="ECO:0000259" key="3">
    <source>
        <dbReference type="Pfam" id="PF00881"/>
    </source>
</evidence>
<dbReference type="SUPFAM" id="SSF55469">
    <property type="entry name" value="FMN-dependent nitroreductase-like"/>
    <property type="match status" value="1"/>
</dbReference>
<dbReference type="Proteomes" id="UP000434223">
    <property type="component" value="Unassembled WGS sequence"/>
</dbReference>
<evidence type="ECO:0000313" key="5">
    <source>
        <dbReference type="Proteomes" id="UP000434223"/>
    </source>
</evidence>